<proteinExistence type="predicted"/>
<evidence type="ECO:0000313" key="2">
    <source>
        <dbReference type="EMBL" id="QVL30749.1"/>
    </source>
</evidence>
<dbReference type="Gene3D" id="2.40.160.10">
    <property type="entry name" value="Porin"/>
    <property type="match status" value="1"/>
</dbReference>
<protein>
    <recommendedName>
        <fullName evidence="4">Porin</fullName>
    </recommendedName>
</protein>
<dbReference type="KEGG" id="tsph:KIH39_18070"/>
<dbReference type="EMBL" id="CP074694">
    <property type="protein sequence ID" value="QVL30749.1"/>
    <property type="molecule type" value="Genomic_DNA"/>
</dbReference>
<accession>A0A8E6B3G2</accession>
<organism evidence="2 3">
    <name type="scientific">Telmatocola sphagniphila</name>
    <dbReference type="NCBI Taxonomy" id="1123043"/>
    <lineage>
        <taxon>Bacteria</taxon>
        <taxon>Pseudomonadati</taxon>
        <taxon>Planctomycetota</taxon>
        <taxon>Planctomycetia</taxon>
        <taxon>Gemmatales</taxon>
        <taxon>Gemmataceae</taxon>
    </lineage>
</organism>
<evidence type="ECO:0000256" key="1">
    <source>
        <dbReference type="SAM" id="Coils"/>
    </source>
</evidence>
<keyword evidence="3" id="KW-1185">Reference proteome</keyword>
<dbReference type="SUPFAM" id="SSF56935">
    <property type="entry name" value="Porins"/>
    <property type="match status" value="1"/>
</dbReference>
<dbReference type="RefSeq" id="WP_213494632.1">
    <property type="nucleotide sequence ID" value="NZ_CP074694.1"/>
</dbReference>
<dbReference type="Pfam" id="PF07396">
    <property type="entry name" value="Porin_O_P"/>
    <property type="match status" value="1"/>
</dbReference>
<dbReference type="Proteomes" id="UP000676194">
    <property type="component" value="Chromosome"/>
</dbReference>
<sequence>MWSLLSAILLQCATPVEDPPSFETPARATSTAEVEDLKQRLSILEKQVAEQKKTDDEKSEYWKNIFSSFSTEGFVQSTSDGSSKIRLGGSVNLDSTWYSAPSQLNQDLNYPLQSGVSLRRAVIELEGTLWNSIEFAFKADLAQSTDLQKSPNNPQPNVFFTDNWIGSTDLFFPGRIRFGHQKNPLTFEAATSSKNIPFMENSAAYDALNDNFIYLTGISYGNSWWDDRLTLYVDVAKPGSRTSVFSVSSDGKVAVLGRLHGFPIYNEEEQYWLYLGGGYSAGGQINDQASVYARPLIRSGSSFQTPFLVNTGNLFSESSNQAFGVGGFAAWGRFALGSEYLGSYLPNAYQNGLPGTVNSLALGNLYGQGFYVEALYFLTPDHHPADKIAGGLGRVKPVSPLRPLREDTGAGSGLGAWELAARYDRLDSGRNYPGWGSMASWTAGVNWYWNANARMMFNYVYTQLDDRTSVNGSMQALGIRFAIDF</sequence>
<evidence type="ECO:0000313" key="3">
    <source>
        <dbReference type="Proteomes" id="UP000676194"/>
    </source>
</evidence>
<feature type="coiled-coil region" evidence="1">
    <location>
        <begin position="27"/>
        <end position="54"/>
    </location>
</feature>
<gene>
    <name evidence="2" type="ORF">KIH39_18070</name>
</gene>
<evidence type="ECO:0008006" key="4">
    <source>
        <dbReference type="Google" id="ProtNLM"/>
    </source>
</evidence>
<name>A0A8E6B3G2_9BACT</name>
<reference evidence="2" key="1">
    <citation type="submission" date="2021-05" db="EMBL/GenBank/DDBJ databases">
        <title>Complete genome sequence of the cellulolytic planctomycete Telmatocola sphagniphila SP2T and characterization of the first cellulase from planctomycetes.</title>
        <authorList>
            <person name="Rakitin A.L."/>
            <person name="Beletsky A.V."/>
            <person name="Naumoff D.G."/>
            <person name="Kulichevskaya I.S."/>
            <person name="Mardanov A.V."/>
            <person name="Ravin N.V."/>
            <person name="Dedysh S.N."/>
        </authorList>
    </citation>
    <scope>NUCLEOTIDE SEQUENCE</scope>
    <source>
        <strain evidence="2">SP2T</strain>
    </source>
</reference>
<keyword evidence="1" id="KW-0175">Coiled coil</keyword>
<dbReference type="AlphaFoldDB" id="A0A8E6B3G2"/>
<dbReference type="InterPro" id="IPR023614">
    <property type="entry name" value="Porin_dom_sf"/>
</dbReference>
<dbReference type="InterPro" id="IPR010870">
    <property type="entry name" value="Porin_O/P"/>
</dbReference>